<comment type="caution">
    <text evidence="1">The sequence shown here is derived from an EMBL/GenBank/DDBJ whole genome shotgun (WGS) entry which is preliminary data.</text>
</comment>
<dbReference type="EMBL" id="JANCLU010000023">
    <property type="protein sequence ID" value="MCP8940600.1"/>
    <property type="molecule type" value="Genomic_DNA"/>
</dbReference>
<sequence>MHRRKLGVASNVRWPRDGFLNPRLEKGMVDLAGGFGFRLPEATHDHLHHIALARKNRDGETRD</sequence>
<dbReference type="RefSeq" id="WP_254745509.1">
    <property type="nucleotide sequence ID" value="NZ_JANCLU010000023.1"/>
</dbReference>
<accession>A0ABT1LGH8</accession>
<proteinExistence type="predicted"/>
<name>A0ABT1LGH8_9HYPH</name>
<reference evidence="1 2" key="1">
    <citation type="submission" date="2022-07" db="EMBL/GenBank/DDBJ databases">
        <authorList>
            <person name="Li W.-J."/>
            <person name="Deng Q.-Q."/>
        </authorList>
    </citation>
    <scope>NUCLEOTIDE SEQUENCE [LARGE SCALE GENOMIC DNA]</scope>
    <source>
        <strain evidence="1 2">SYSU M60028</strain>
    </source>
</reference>
<dbReference type="Proteomes" id="UP001205890">
    <property type="component" value="Unassembled WGS sequence"/>
</dbReference>
<keyword evidence="2" id="KW-1185">Reference proteome</keyword>
<evidence type="ECO:0000313" key="2">
    <source>
        <dbReference type="Proteomes" id="UP001205890"/>
    </source>
</evidence>
<evidence type="ECO:0000313" key="1">
    <source>
        <dbReference type="EMBL" id="MCP8940600.1"/>
    </source>
</evidence>
<organism evidence="1 2">
    <name type="scientific">Alsobacter ponti</name>
    <dbReference type="NCBI Taxonomy" id="2962936"/>
    <lineage>
        <taxon>Bacteria</taxon>
        <taxon>Pseudomonadati</taxon>
        <taxon>Pseudomonadota</taxon>
        <taxon>Alphaproteobacteria</taxon>
        <taxon>Hyphomicrobiales</taxon>
        <taxon>Alsobacteraceae</taxon>
        <taxon>Alsobacter</taxon>
    </lineage>
</organism>
<gene>
    <name evidence="1" type="ORF">NK718_18905</name>
</gene>
<protein>
    <submittedName>
        <fullName evidence="1">Uncharacterized protein</fullName>
    </submittedName>
</protein>